<gene>
    <name evidence="2" type="ORF">TPSB3V08_LOCUS4840</name>
</gene>
<proteinExistence type="predicted"/>
<feature type="region of interest" description="Disordered" evidence="1">
    <location>
        <begin position="23"/>
        <end position="74"/>
    </location>
</feature>
<name>A0A7R9H131_TIMPO</name>
<organism evidence="2">
    <name type="scientific">Timema poppense</name>
    <name type="common">Walking stick</name>
    <dbReference type="NCBI Taxonomy" id="170557"/>
    <lineage>
        <taxon>Eukaryota</taxon>
        <taxon>Metazoa</taxon>
        <taxon>Ecdysozoa</taxon>
        <taxon>Arthropoda</taxon>
        <taxon>Hexapoda</taxon>
        <taxon>Insecta</taxon>
        <taxon>Pterygota</taxon>
        <taxon>Neoptera</taxon>
        <taxon>Polyneoptera</taxon>
        <taxon>Phasmatodea</taxon>
        <taxon>Timematodea</taxon>
        <taxon>Timematoidea</taxon>
        <taxon>Timematidae</taxon>
        <taxon>Timema</taxon>
    </lineage>
</organism>
<sequence>MPKAGDTKQPNVVAEDRTVELEEVNPNLRGGRVENHIGKTTTSSPDRDSNLDLPVLSSRAQHDKRVSQLTPPRRSSLKATRLDWFICYWSHGRTTTGFPKERSYTNVLHVSSLHSTSIRSFDSRTLGRSGTVVVPDVRDKVDVLEDGLDPASRSPARGQATVQSRVQWRDPVKITVDSHAHRRTIVEIKCGHVTSSKPVKRSQRKLRCPLSAS</sequence>
<protein>
    <submittedName>
        <fullName evidence="2">Uncharacterized protein</fullName>
    </submittedName>
</protein>
<evidence type="ECO:0000313" key="2">
    <source>
        <dbReference type="EMBL" id="CAD7405171.1"/>
    </source>
</evidence>
<accession>A0A7R9H131</accession>
<dbReference type="AlphaFoldDB" id="A0A7R9H131"/>
<dbReference type="EMBL" id="OD002417">
    <property type="protein sequence ID" value="CAD7405171.1"/>
    <property type="molecule type" value="Genomic_DNA"/>
</dbReference>
<evidence type="ECO:0000256" key="1">
    <source>
        <dbReference type="SAM" id="MobiDB-lite"/>
    </source>
</evidence>
<reference evidence="2" key="1">
    <citation type="submission" date="2020-11" db="EMBL/GenBank/DDBJ databases">
        <authorList>
            <person name="Tran Van P."/>
        </authorList>
    </citation>
    <scope>NUCLEOTIDE SEQUENCE</scope>
</reference>